<feature type="non-terminal residue" evidence="1">
    <location>
        <position position="1"/>
    </location>
</feature>
<organism evidence="1">
    <name type="scientific">marine sediment metagenome</name>
    <dbReference type="NCBI Taxonomy" id="412755"/>
    <lineage>
        <taxon>unclassified sequences</taxon>
        <taxon>metagenomes</taxon>
        <taxon>ecological metagenomes</taxon>
    </lineage>
</organism>
<proteinExistence type="predicted"/>
<dbReference type="EMBL" id="BARS01025214">
    <property type="protein sequence ID" value="GAG01662.1"/>
    <property type="molecule type" value="Genomic_DNA"/>
</dbReference>
<accession>X0UQZ4</accession>
<evidence type="ECO:0000313" key="1">
    <source>
        <dbReference type="EMBL" id="GAG01662.1"/>
    </source>
</evidence>
<reference evidence="1" key="1">
    <citation type="journal article" date="2014" name="Front. Microbiol.">
        <title>High frequency of phylogenetically diverse reductive dehalogenase-homologous genes in deep subseafloor sedimentary metagenomes.</title>
        <authorList>
            <person name="Kawai M."/>
            <person name="Futagami T."/>
            <person name="Toyoda A."/>
            <person name="Takaki Y."/>
            <person name="Nishi S."/>
            <person name="Hori S."/>
            <person name="Arai W."/>
            <person name="Tsubouchi T."/>
            <person name="Morono Y."/>
            <person name="Uchiyama I."/>
            <person name="Ito T."/>
            <person name="Fujiyama A."/>
            <person name="Inagaki F."/>
            <person name="Takami H."/>
        </authorList>
    </citation>
    <scope>NUCLEOTIDE SEQUENCE</scope>
    <source>
        <strain evidence="1">Expedition CK06-06</strain>
    </source>
</reference>
<name>X0UQZ4_9ZZZZ</name>
<sequence length="135" mass="15395">EQIDVSRAIESVTLTRMFFTNAKAMFADEQDLEGSIRSLLRVRDAPNTSDVEDRWIASHVGDRIGSNRDHSDLSAASECIASHLSISRLEDVERYGELRQQYDVREWEQGERFNALHADQLSRARAACRWRLASG</sequence>
<comment type="caution">
    <text evidence="1">The sequence shown here is derived from an EMBL/GenBank/DDBJ whole genome shotgun (WGS) entry which is preliminary data.</text>
</comment>
<protein>
    <submittedName>
        <fullName evidence="1">Uncharacterized protein</fullName>
    </submittedName>
</protein>
<dbReference type="AlphaFoldDB" id="X0UQZ4"/>
<gene>
    <name evidence="1" type="ORF">S01H1_39884</name>
</gene>